<protein>
    <recommendedName>
        <fullName evidence="3">Outer membrane protein with beta-barrel domain</fullName>
    </recommendedName>
</protein>
<keyword evidence="2" id="KW-1185">Reference proteome</keyword>
<name>A0A2P8DW80_9BACT</name>
<dbReference type="AlphaFoldDB" id="A0A2P8DW80"/>
<dbReference type="Proteomes" id="UP000240708">
    <property type="component" value="Unassembled WGS sequence"/>
</dbReference>
<sequence length="237" mass="27268">MKYVIVSSELSKNVIRAFFLIILILYSIQQQSYAQVSDRIPRWEIGLDALSLIDKNDLPAYSLFGRFMLNPQAPKKTSLRLRLGAEGYAYLDSAFNEDKVGLDYRVNSFFVSAGIQRELLIFDKSSVYFGADLGYLRKVNLKDYTGDFGWNVVVHDYYRETNLRFAGILGYTHQLGNNFAISVESSLQTIYSHQKQDTDYVSTFNEDNIIISYENSTVKSLQSGITPFYQVLFCYRF</sequence>
<reference evidence="1 2" key="1">
    <citation type="submission" date="2018-03" db="EMBL/GenBank/DDBJ databases">
        <title>Genomic Encyclopedia of Archaeal and Bacterial Type Strains, Phase II (KMG-II): from individual species to whole genera.</title>
        <authorList>
            <person name="Goeker M."/>
        </authorList>
    </citation>
    <scope>NUCLEOTIDE SEQUENCE [LARGE SCALE GENOMIC DNA]</scope>
    <source>
        <strain evidence="1 2">DSM 28057</strain>
    </source>
</reference>
<dbReference type="OrthoDB" id="836711at2"/>
<gene>
    <name evidence="1" type="ORF">CLV48_11374</name>
</gene>
<comment type="caution">
    <text evidence="1">The sequence shown here is derived from an EMBL/GenBank/DDBJ whole genome shotgun (WGS) entry which is preliminary data.</text>
</comment>
<accession>A0A2P8DW80</accession>
<evidence type="ECO:0008006" key="3">
    <source>
        <dbReference type="Google" id="ProtNLM"/>
    </source>
</evidence>
<dbReference type="RefSeq" id="WP_106568659.1">
    <property type="nucleotide sequence ID" value="NZ_PYGF01000013.1"/>
</dbReference>
<proteinExistence type="predicted"/>
<evidence type="ECO:0000313" key="1">
    <source>
        <dbReference type="EMBL" id="PSL01480.1"/>
    </source>
</evidence>
<organism evidence="1 2">
    <name type="scientific">Cecembia rubra</name>
    <dbReference type="NCBI Taxonomy" id="1485585"/>
    <lineage>
        <taxon>Bacteria</taxon>
        <taxon>Pseudomonadati</taxon>
        <taxon>Bacteroidota</taxon>
        <taxon>Cytophagia</taxon>
        <taxon>Cytophagales</taxon>
        <taxon>Cyclobacteriaceae</taxon>
        <taxon>Cecembia</taxon>
    </lineage>
</organism>
<evidence type="ECO:0000313" key="2">
    <source>
        <dbReference type="Proteomes" id="UP000240708"/>
    </source>
</evidence>
<dbReference type="EMBL" id="PYGF01000013">
    <property type="protein sequence ID" value="PSL01480.1"/>
    <property type="molecule type" value="Genomic_DNA"/>
</dbReference>